<gene>
    <name evidence="2" type="ORF">M6B38_286730</name>
</gene>
<proteinExistence type="predicted"/>
<keyword evidence="3" id="KW-1185">Reference proteome</keyword>
<feature type="transmembrane region" description="Helical" evidence="1">
    <location>
        <begin position="64"/>
        <end position="86"/>
    </location>
</feature>
<evidence type="ECO:0000313" key="3">
    <source>
        <dbReference type="Proteomes" id="UP001140949"/>
    </source>
</evidence>
<keyword evidence="1" id="KW-0472">Membrane</keyword>
<sequence length="88" mass="10130">MSSLFYPIFECNDSRYPFLLKYGSKYRSGAGSDQITCISVPPRHLCYTDTDMTRKDTSKLIQSLFWHGLVYFEVFGTYPFFGLSVLSS</sequence>
<dbReference type="Proteomes" id="UP001140949">
    <property type="component" value="Unassembled WGS sequence"/>
</dbReference>
<dbReference type="AlphaFoldDB" id="A0AAX6HY29"/>
<dbReference type="EMBL" id="JANAVB010006124">
    <property type="protein sequence ID" value="KAJ6845621.1"/>
    <property type="molecule type" value="Genomic_DNA"/>
</dbReference>
<evidence type="ECO:0000313" key="2">
    <source>
        <dbReference type="EMBL" id="KAJ6845621.1"/>
    </source>
</evidence>
<keyword evidence="1" id="KW-0812">Transmembrane</keyword>
<reference evidence="2" key="1">
    <citation type="journal article" date="2023" name="GigaByte">
        <title>Genome assembly of the bearded iris, Iris pallida Lam.</title>
        <authorList>
            <person name="Bruccoleri R.E."/>
            <person name="Oakeley E.J."/>
            <person name="Faust A.M.E."/>
            <person name="Altorfer M."/>
            <person name="Dessus-Babus S."/>
            <person name="Burckhardt D."/>
            <person name="Oertli M."/>
            <person name="Naumann U."/>
            <person name="Petersen F."/>
            <person name="Wong J."/>
        </authorList>
    </citation>
    <scope>NUCLEOTIDE SEQUENCE</scope>
    <source>
        <strain evidence="2">GSM-AAB239-AS_SAM_17_03QT</strain>
    </source>
</reference>
<evidence type="ECO:0000256" key="1">
    <source>
        <dbReference type="SAM" id="Phobius"/>
    </source>
</evidence>
<protein>
    <submittedName>
        <fullName evidence="2">F-box protein SKIP1-like</fullName>
    </submittedName>
</protein>
<keyword evidence="1" id="KW-1133">Transmembrane helix</keyword>
<accession>A0AAX6HY29</accession>
<comment type="caution">
    <text evidence="2">The sequence shown here is derived from an EMBL/GenBank/DDBJ whole genome shotgun (WGS) entry which is preliminary data.</text>
</comment>
<reference evidence="2" key="2">
    <citation type="submission" date="2023-04" db="EMBL/GenBank/DDBJ databases">
        <authorList>
            <person name="Bruccoleri R.E."/>
            <person name="Oakeley E.J."/>
            <person name="Faust A.-M."/>
            <person name="Dessus-Babus S."/>
            <person name="Altorfer M."/>
            <person name="Burckhardt D."/>
            <person name="Oertli M."/>
            <person name="Naumann U."/>
            <person name="Petersen F."/>
            <person name="Wong J."/>
        </authorList>
    </citation>
    <scope>NUCLEOTIDE SEQUENCE</scope>
    <source>
        <strain evidence="2">GSM-AAB239-AS_SAM_17_03QT</strain>
        <tissue evidence="2">Leaf</tissue>
    </source>
</reference>
<name>A0AAX6HY29_IRIPA</name>
<organism evidence="2 3">
    <name type="scientific">Iris pallida</name>
    <name type="common">Sweet iris</name>
    <dbReference type="NCBI Taxonomy" id="29817"/>
    <lineage>
        <taxon>Eukaryota</taxon>
        <taxon>Viridiplantae</taxon>
        <taxon>Streptophyta</taxon>
        <taxon>Embryophyta</taxon>
        <taxon>Tracheophyta</taxon>
        <taxon>Spermatophyta</taxon>
        <taxon>Magnoliopsida</taxon>
        <taxon>Liliopsida</taxon>
        <taxon>Asparagales</taxon>
        <taxon>Iridaceae</taxon>
        <taxon>Iridoideae</taxon>
        <taxon>Irideae</taxon>
        <taxon>Iris</taxon>
    </lineage>
</organism>